<proteinExistence type="inferred from homology"/>
<evidence type="ECO:0000256" key="6">
    <source>
        <dbReference type="SAM" id="SignalP"/>
    </source>
</evidence>
<dbReference type="OrthoDB" id="5960141at2759"/>
<evidence type="ECO:0000313" key="8">
    <source>
        <dbReference type="EMBL" id="CAG9764046.1"/>
    </source>
</evidence>
<dbReference type="GO" id="GO:0046872">
    <property type="term" value="F:metal ion binding"/>
    <property type="evidence" value="ECO:0007669"/>
    <property type="project" value="UniProtKB-KW"/>
</dbReference>
<evidence type="ECO:0000256" key="4">
    <source>
        <dbReference type="PIRSR" id="PIRSR640255-1"/>
    </source>
</evidence>
<dbReference type="InterPro" id="IPR001604">
    <property type="entry name" value="Endo_G_ENPP1-like_dom"/>
</dbReference>
<comment type="similarity">
    <text evidence="1">Belongs to the DNA/RNA non-specific endonuclease family.</text>
</comment>
<keyword evidence="9" id="KW-1185">Reference proteome</keyword>
<dbReference type="PANTHER" id="PTHR13966:SF19">
    <property type="entry name" value="NUCLEASE EXOG, MITOCHONDRIAL"/>
    <property type="match status" value="1"/>
</dbReference>
<keyword evidence="6" id="KW-0732">Signal</keyword>
<sequence>MFFLVILGFVFSSNAAACTINPFGALLPTPLLVNSTNFVYPTRAGTRTISFSRGQAIDLACPGGRLVLGGTATRLSVATATCVSGTSFSFNINSTQTRHSWAQIRCSVNPTWTARYTGRTCESNGREVEVGYAINTTRFIRTILTCFDVARQSPIYTFFELIPAINQQISGTPRPSWTQGSGIFNITNVNTLYTQATQRKTINGLLGLPAASTQYIQNNNHFLSRGHLTARSDFFYASQQNSTFHFVNALPQWQTFNGFNWQQAEQDVQDYVEMNNVRLQVWTGGFNVTTLPHAITGAQIPLYLQVSGNQRRMPVPEIFWRVVYNPTSRRGVVLIGVNNPYKTLAQIDRFCDDRSNLLTWLNWQKDNQSRGFSWACTVTAFRRIVKDFPEITVSGLLF</sequence>
<evidence type="ECO:0000256" key="2">
    <source>
        <dbReference type="ARBA" id="ARBA00022722"/>
    </source>
</evidence>
<keyword evidence="3" id="KW-0255">Endonuclease</keyword>
<keyword evidence="2" id="KW-0540">Nuclease</keyword>
<protein>
    <recommendedName>
        <fullName evidence="7">DNA/RNA non-specific endonuclease/pyrophosphatase/phosphodiesterase domain-containing protein</fullName>
    </recommendedName>
</protein>
<dbReference type="InterPro" id="IPR044929">
    <property type="entry name" value="DNA/RNA_non-sp_Endonuclease_sf"/>
</dbReference>
<dbReference type="Proteomes" id="UP001152799">
    <property type="component" value="Chromosome 2"/>
</dbReference>
<reference evidence="8" key="1">
    <citation type="submission" date="2022-01" db="EMBL/GenBank/DDBJ databases">
        <authorList>
            <person name="King R."/>
        </authorList>
    </citation>
    <scope>NUCLEOTIDE SEQUENCE</scope>
</reference>
<dbReference type="Pfam" id="PF01223">
    <property type="entry name" value="Endonuclease_NS"/>
    <property type="match status" value="1"/>
</dbReference>
<evidence type="ECO:0000256" key="1">
    <source>
        <dbReference type="ARBA" id="ARBA00010052"/>
    </source>
</evidence>
<keyword evidence="5" id="KW-0479">Metal-binding</keyword>
<evidence type="ECO:0000256" key="5">
    <source>
        <dbReference type="PIRSR" id="PIRSR640255-2"/>
    </source>
</evidence>
<dbReference type="GO" id="GO:0003676">
    <property type="term" value="F:nucleic acid binding"/>
    <property type="evidence" value="ECO:0007669"/>
    <property type="project" value="InterPro"/>
</dbReference>
<dbReference type="SUPFAM" id="SSF54060">
    <property type="entry name" value="His-Me finger endonucleases"/>
    <property type="match status" value="1"/>
</dbReference>
<organism evidence="8 9">
    <name type="scientific">Ceutorhynchus assimilis</name>
    <name type="common">cabbage seed weevil</name>
    <dbReference type="NCBI Taxonomy" id="467358"/>
    <lineage>
        <taxon>Eukaryota</taxon>
        <taxon>Metazoa</taxon>
        <taxon>Ecdysozoa</taxon>
        <taxon>Arthropoda</taxon>
        <taxon>Hexapoda</taxon>
        <taxon>Insecta</taxon>
        <taxon>Pterygota</taxon>
        <taxon>Neoptera</taxon>
        <taxon>Endopterygota</taxon>
        <taxon>Coleoptera</taxon>
        <taxon>Polyphaga</taxon>
        <taxon>Cucujiformia</taxon>
        <taxon>Curculionidae</taxon>
        <taxon>Ceutorhynchinae</taxon>
        <taxon>Ceutorhynchus</taxon>
    </lineage>
</organism>
<dbReference type="GO" id="GO:0000014">
    <property type="term" value="F:single-stranded DNA endodeoxyribonuclease activity"/>
    <property type="evidence" value="ECO:0007669"/>
    <property type="project" value="TreeGrafter"/>
</dbReference>
<dbReference type="GO" id="GO:0006309">
    <property type="term" value="P:apoptotic DNA fragmentation"/>
    <property type="evidence" value="ECO:0007669"/>
    <property type="project" value="TreeGrafter"/>
</dbReference>
<evidence type="ECO:0000259" key="7">
    <source>
        <dbReference type="SMART" id="SM00892"/>
    </source>
</evidence>
<name>A0A9N9QLQ6_9CUCU</name>
<feature type="signal peptide" evidence="6">
    <location>
        <begin position="1"/>
        <end position="17"/>
    </location>
</feature>
<dbReference type="AlphaFoldDB" id="A0A9N9QLQ6"/>
<feature type="binding site" evidence="5">
    <location>
        <position position="257"/>
    </location>
    <ligand>
        <name>Mg(2+)</name>
        <dbReference type="ChEBI" id="CHEBI:18420"/>
        <note>catalytic</note>
    </ligand>
</feature>
<feature type="active site" description="Proton acceptor" evidence="4">
    <location>
        <position position="227"/>
    </location>
</feature>
<dbReference type="PANTHER" id="PTHR13966">
    <property type="entry name" value="ENDONUCLEASE RELATED"/>
    <property type="match status" value="1"/>
</dbReference>
<dbReference type="SMART" id="SM00892">
    <property type="entry name" value="Endonuclease_NS"/>
    <property type="match status" value="1"/>
</dbReference>
<dbReference type="EMBL" id="OU892278">
    <property type="protein sequence ID" value="CAG9764046.1"/>
    <property type="molecule type" value="Genomic_DNA"/>
</dbReference>
<evidence type="ECO:0000313" key="9">
    <source>
        <dbReference type="Proteomes" id="UP001152799"/>
    </source>
</evidence>
<dbReference type="GO" id="GO:0004521">
    <property type="term" value="F:RNA endonuclease activity"/>
    <property type="evidence" value="ECO:0007669"/>
    <property type="project" value="TreeGrafter"/>
</dbReference>
<accession>A0A9N9QLQ6</accession>
<evidence type="ECO:0000256" key="3">
    <source>
        <dbReference type="ARBA" id="ARBA00022759"/>
    </source>
</evidence>
<dbReference type="InterPro" id="IPR040255">
    <property type="entry name" value="Non-specific_endonuclease"/>
</dbReference>
<dbReference type="GO" id="GO:0005743">
    <property type="term" value="C:mitochondrial inner membrane"/>
    <property type="evidence" value="ECO:0007669"/>
    <property type="project" value="TreeGrafter"/>
</dbReference>
<feature type="domain" description="DNA/RNA non-specific endonuclease/pyrophosphatase/phosphodiesterase" evidence="7">
    <location>
        <begin position="139"/>
        <end position="381"/>
    </location>
</feature>
<keyword evidence="3" id="KW-0378">Hydrolase</keyword>
<dbReference type="GO" id="GO:0005634">
    <property type="term" value="C:nucleus"/>
    <property type="evidence" value="ECO:0007669"/>
    <property type="project" value="TreeGrafter"/>
</dbReference>
<dbReference type="Gene3D" id="3.40.570.10">
    <property type="entry name" value="Extracellular Endonuclease, subunit A"/>
    <property type="match status" value="1"/>
</dbReference>
<gene>
    <name evidence="8" type="ORF">CEUTPL_LOCUS4692</name>
</gene>
<dbReference type="InterPro" id="IPR044925">
    <property type="entry name" value="His-Me_finger_sf"/>
</dbReference>
<dbReference type="FunFam" id="3.40.570.10:FF:000007">
    <property type="entry name" value="Alkaline nuclease"/>
    <property type="match status" value="1"/>
</dbReference>
<feature type="chain" id="PRO_5040481844" description="DNA/RNA non-specific endonuclease/pyrophosphatase/phosphodiesterase domain-containing protein" evidence="6">
    <location>
        <begin position="18"/>
        <end position="398"/>
    </location>
</feature>